<sequence length="48" mass="5369">VCVTLMKYLSTCAIVNIAFDSYNTTESLFIDVENNISFASDLASFMEH</sequence>
<name>A0A392MX07_9FABA</name>
<protein>
    <submittedName>
        <fullName evidence="1">Uncharacterized protein</fullName>
    </submittedName>
</protein>
<reference evidence="1 2" key="1">
    <citation type="journal article" date="2018" name="Front. Plant Sci.">
        <title>Red Clover (Trifolium pratense) and Zigzag Clover (T. medium) - A Picture of Genomic Similarities and Differences.</title>
        <authorList>
            <person name="Dluhosova J."/>
            <person name="Istvanek J."/>
            <person name="Nedelnik J."/>
            <person name="Repkova J."/>
        </authorList>
    </citation>
    <scope>NUCLEOTIDE SEQUENCE [LARGE SCALE GENOMIC DNA]</scope>
    <source>
        <strain evidence="2">cv. 10/8</strain>
        <tissue evidence="1">Leaf</tissue>
    </source>
</reference>
<dbReference type="Proteomes" id="UP000265520">
    <property type="component" value="Unassembled WGS sequence"/>
</dbReference>
<gene>
    <name evidence="1" type="ORF">A2U01_0012989</name>
</gene>
<accession>A0A392MX07</accession>
<keyword evidence="2" id="KW-1185">Reference proteome</keyword>
<evidence type="ECO:0000313" key="2">
    <source>
        <dbReference type="Proteomes" id="UP000265520"/>
    </source>
</evidence>
<proteinExistence type="predicted"/>
<dbReference type="EMBL" id="LXQA010021787">
    <property type="protein sequence ID" value="MCH92057.1"/>
    <property type="molecule type" value="Genomic_DNA"/>
</dbReference>
<organism evidence="1 2">
    <name type="scientific">Trifolium medium</name>
    <dbReference type="NCBI Taxonomy" id="97028"/>
    <lineage>
        <taxon>Eukaryota</taxon>
        <taxon>Viridiplantae</taxon>
        <taxon>Streptophyta</taxon>
        <taxon>Embryophyta</taxon>
        <taxon>Tracheophyta</taxon>
        <taxon>Spermatophyta</taxon>
        <taxon>Magnoliopsida</taxon>
        <taxon>eudicotyledons</taxon>
        <taxon>Gunneridae</taxon>
        <taxon>Pentapetalae</taxon>
        <taxon>rosids</taxon>
        <taxon>fabids</taxon>
        <taxon>Fabales</taxon>
        <taxon>Fabaceae</taxon>
        <taxon>Papilionoideae</taxon>
        <taxon>50 kb inversion clade</taxon>
        <taxon>NPAAA clade</taxon>
        <taxon>Hologalegina</taxon>
        <taxon>IRL clade</taxon>
        <taxon>Trifolieae</taxon>
        <taxon>Trifolium</taxon>
    </lineage>
</organism>
<evidence type="ECO:0000313" key="1">
    <source>
        <dbReference type="EMBL" id="MCH92057.1"/>
    </source>
</evidence>
<comment type="caution">
    <text evidence="1">The sequence shown here is derived from an EMBL/GenBank/DDBJ whole genome shotgun (WGS) entry which is preliminary data.</text>
</comment>
<feature type="non-terminal residue" evidence="1">
    <location>
        <position position="1"/>
    </location>
</feature>
<dbReference type="AlphaFoldDB" id="A0A392MX07"/>